<dbReference type="GeneID" id="96781317"/>
<dbReference type="Proteomes" id="UP000242855">
    <property type="component" value="Chromosome"/>
</dbReference>
<dbReference type="PANTHER" id="PTHR34473">
    <property type="entry name" value="UPF0699 TRANSMEMBRANE PROTEIN YDBS"/>
    <property type="match status" value="1"/>
</dbReference>
<dbReference type="Pfam" id="PF03703">
    <property type="entry name" value="bPH_2"/>
    <property type="match status" value="3"/>
</dbReference>
<evidence type="ECO:0000313" key="4">
    <source>
        <dbReference type="Proteomes" id="UP000242855"/>
    </source>
</evidence>
<dbReference type="PIRSF" id="PIRSF026631">
    <property type="entry name" value="UCP026631"/>
    <property type="match status" value="1"/>
</dbReference>
<organism evidence="3 4">
    <name type="scientific">Capnocytophaga cynodegmi</name>
    <dbReference type="NCBI Taxonomy" id="28189"/>
    <lineage>
        <taxon>Bacteria</taxon>
        <taxon>Pseudomonadati</taxon>
        <taxon>Bacteroidota</taxon>
        <taxon>Flavobacteriia</taxon>
        <taxon>Flavobacteriales</taxon>
        <taxon>Flavobacteriaceae</taxon>
        <taxon>Capnocytophaga</taxon>
    </lineage>
</organism>
<feature type="transmembrane region" description="Helical" evidence="1">
    <location>
        <begin position="55"/>
        <end position="76"/>
    </location>
</feature>
<dbReference type="AlphaFoldDB" id="A0A250E5I9"/>
<dbReference type="EMBL" id="CP022378">
    <property type="protein sequence ID" value="ATA68194.1"/>
    <property type="molecule type" value="Genomic_DNA"/>
</dbReference>
<dbReference type="RefSeq" id="WP_098028837.1">
    <property type="nucleotide sequence ID" value="NZ_CP022378.1"/>
</dbReference>
<name>A0A250E5I9_9FLAO</name>
<evidence type="ECO:0000256" key="1">
    <source>
        <dbReference type="SAM" id="Phobius"/>
    </source>
</evidence>
<accession>A0A250E5I9</accession>
<feature type="domain" description="YdbS-like PH" evidence="2">
    <location>
        <begin position="78"/>
        <end position="155"/>
    </location>
</feature>
<dbReference type="InterPro" id="IPR005182">
    <property type="entry name" value="YdbS-like_PH"/>
</dbReference>
<feature type="transmembrane region" description="Helical" evidence="1">
    <location>
        <begin position="401"/>
        <end position="419"/>
    </location>
</feature>
<feature type="transmembrane region" description="Helical" evidence="1">
    <location>
        <begin position="20"/>
        <end position="43"/>
    </location>
</feature>
<protein>
    <recommendedName>
        <fullName evidence="2">YdbS-like PH domain-containing protein</fullName>
    </recommendedName>
</protein>
<dbReference type="InterPro" id="IPR014529">
    <property type="entry name" value="UCP026631"/>
</dbReference>
<evidence type="ECO:0000259" key="2">
    <source>
        <dbReference type="Pfam" id="PF03703"/>
    </source>
</evidence>
<gene>
    <name evidence="3" type="ORF">CGC48_05850</name>
</gene>
<feature type="transmembrane region" description="Helical" evidence="1">
    <location>
        <begin position="201"/>
        <end position="224"/>
    </location>
</feature>
<feature type="transmembrane region" description="Helical" evidence="1">
    <location>
        <begin position="244"/>
        <end position="264"/>
    </location>
</feature>
<keyword evidence="1" id="KW-0812">Transmembrane</keyword>
<keyword evidence="1" id="KW-0472">Membrane</keyword>
<feature type="domain" description="YdbS-like PH" evidence="2">
    <location>
        <begin position="270"/>
        <end position="354"/>
    </location>
</feature>
<dbReference type="KEGG" id="ccyn:CGC48_05850"/>
<proteinExistence type="predicted"/>
<feature type="domain" description="YdbS-like PH" evidence="2">
    <location>
        <begin position="419"/>
        <end position="486"/>
    </location>
</feature>
<sequence>MSMMNYDFSIPNKLSKKAFWLVLAKSFWSNFKIFWGAFALFLFKKGNNSDDKFQFFLIFLGIFLVISVFIFIFQYIKYKYFSYQIIGDELIIREGWLNKSEMVVKFDKIHEVHLNQKFIHKIVGLYKVDIDTAGSDKVEISINGIDYHKALVIKDILTEKQIISEIKKDRITDENLEANDNFTSLKISILTLFKIGITQNYLYTLSLMFAFSYQIIDFITDIFYEKRSDFVNQISEFSNTVSTIFFWIFFLSILILFVIIFNLIRTLLTYYNYEIQIKNNRLLASYGLINSHIVAVPPKKVQMIHFQQNYFQKLMNLFEVRISQIDSSKNEEKKTQGLLIPGINALEMRKLFRFIYDKDFQEVKEFYRPSSRKVIIRAMYLFFALLTIILTMYFIDLLHFTYIPIFLFFVVLLLIYISYRNEKLFLKDDFIVLKSSIWDLTTTYLQVDKIQEVKIEQSYFQKRRSLASIKLSTFSESLRLNFYDEKLLKNLVNESVYKIEFPCK</sequence>
<feature type="transmembrane region" description="Helical" evidence="1">
    <location>
        <begin position="374"/>
        <end position="395"/>
    </location>
</feature>
<reference evidence="3 4" key="1">
    <citation type="journal article" date="2017" name="Genome Announc.">
        <title>Twelve Complete Reference Genomes of Clinical Isolates in the Capnocytophaga Genus.</title>
        <authorList>
            <person name="Villarma A."/>
            <person name="Gulvik C.A."/>
            <person name="Rowe L.A."/>
            <person name="Sheth M."/>
            <person name="Juieng P."/>
            <person name="Nicholson A.C."/>
            <person name="Loparev V.N."/>
            <person name="McQuiston J.R."/>
        </authorList>
    </citation>
    <scope>NUCLEOTIDE SEQUENCE [LARGE SCALE GENOMIC DNA]</scope>
    <source>
        <strain evidence="3 4">G7591</strain>
    </source>
</reference>
<evidence type="ECO:0000313" key="3">
    <source>
        <dbReference type="EMBL" id="ATA68194.1"/>
    </source>
</evidence>
<dbReference type="PANTHER" id="PTHR34473:SF2">
    <property type="entry name" value="UPF0699 TRANSMEMBRANE PROTEIN YDBT"/>
    <property type="match status" value="1"/>
</dbReference>
<keyword evidence="1" id="KW-1133">Transmembrane helix</keyword>